<dbReference type="Proteomes" id="UP001179647">
    <property type="component" value="Chromosome"/>
</dbReference>
<accession>A0AAF0I993</accession>
<dbReference type="RefSeq" id="WP_275469035.1">
    <property type="nucleotide sequence ID" value="NZ_CP110232.1"/>
</dbReference>
<sequence length="144" mass="16168">MKANLGFYIQKINDVVTETEQVGESMNPYFVEVRTALDANDAENLTKEKLAEVQVNFKEGTAKYETMLKTIRSLKAPAKVMGIHKKLEKGYDAYVSACNDMVQAIDVETGVVDQELFDASEVKQDETTNTIAFCIQRMTSLLMK</sequence>
<gene>
    <name evidence="1" type="ORF">OL234_09765</name>
</gene>
<evidence type="ECO:0000313" key="1">
    <source>
        <dbReference type="EMBL" id="WEG73232.1"/>
    </source>
</evidence>
<keyword evidence="2" id="KW-1185">Reference proteome</keyword>
<dbReference type="AlphaFoldDB" id="A0AAF0I993"/>
<evidence type="ECO:0000313" key="2">
    <source>
        <dbReference type="Proteomes" id="UP001179647"/>
    </source>
</evidence>
<dbReference type="EMBL" id="CP110232">
    <property type="protein sequence ID" value="WEG73232.1"/>
    <property type="molecule type" value="Genomic_DNA"/>
</dbReference>
<dbReference type="KEGG" id="vie:OL234_09765"/>
<organism evidence="1 2">
    <name type="scientific">Vagococcus intermedius</name>
    <dbReference type="NCBI Taxonomy" id="2991418"/>
    <lineage>
        <taxon>Bacteria</taxon>
        <taxon>Bacillati</taxon>
        <taxon>Bacillota</taxon>
        <taxon>Bacilli</taxon>
        <taxon>Lactobacillales</taxon>
        <taxon>Enterococcaceae</taxon>
        <taxon>Vagococcus</taxon>
    </lineage>
</organism>
<proteinExistence type="predicted"/>
<protein>
    <submittedName>
        <fullName evidence="1">Uncharacterized protein</fullName>
    </submittedName>
</protein>
<name>A0AAF0I993_9ENTE</name>
<reference evidence="1" key="1">
    <citation type="submission" date="2022-10" db="EMBL/GenBank/DDBJ databases">
        <title>Vagococcus sp. isolated from poultry meat.</title>
        <authorList>
            <person name="Johansson P."/>
            <person name="Bjorkroth J."/>
        </authorList>
    </citation>
    <scope>NUCLEOTIDE SEQUENCE</scope>
    <source>
        <strain evidence="1">STAA11</strain>
    </source>
</reference>